<proteinExistence type="predicted"/>
<name>A0A645D861_9ZZZZ</name>
<gene>
    <name evidence="2" type="ORF">SDC9_132647</name>
</gene>
<dbReference type="AlphaFoldDB" id="A0A645D861"/>
<protein>
    <submittedName>
        <fullName evidence="2">Uncharacterized protein</fullName>
    </submittedName>
</protein>
<feature type="region of interest" description="Disordered" evidence="1">
    <location>
        <begin position="77"/>
        <end position="101"/>
    </location>
</feature>
<dbReference type="EMBL" id="VSSQ01033837">
    <property type="protein sequence ID" value="MPM85566.1"/>
    <property type="molecule type" value="Genomic_DNA"/>
</dbReference>
<comment type="caution">
    <text evidence="2">The sequence shown here is derived from an EMBL/GenBank/DDBJ whole genome shotgun (WGS) entry which is preliminary data.</text>
</comment>
<organism evidence="2">
    <name type="scientific">bioreactor metagenome</name>
    <dbReference type="NCBI Taxonomy" id="1076179"/>
    <lineage>
        <taxon>unclassified sequences</taxon>
        <taxon>metagenomes</taxon>
        <taxon>ecological metagenomes</taxon>
    </lineage>
</organism>
<accession>A0A645D861</accession>
<reference evidence="2" key="1">
    <citation type="submission" date="2019-08" db="EMBL/GenBank/DDBJ databases">
        <authorList>
            <person name="Kucharzyk K."/>
            <person name="Murdoch R.W."/>
            <person name="Higgins S."/>
            <person name="Loffler F."/>
        </authorList>
    </citation>
    <scope>NUCLEOTIDE SEQUENCE</scope>
</reference>
<evidence type="ECO:0000313" key="2">
    <source>
        <dbReference type="EMBL" id="MPM85566.1"/>
    </source>
</evidence>
<evidence type="ECO:0000256" key="1">
    <source>
        <dbReference type="SAM" id="MobiDB-lite"/>
    </source>
</evidence>
<sequence>MLECGVAVGGDQHPLTGGKAIMFDHIGRTEFVESSCQLGGSPADAITRGGHPGLGHDLLGERLGTFQLGGGRARAEAGNALGPHRVGDAGNQGRFRPDDHEIRPDLVGQGADSLGVTRIDRVIGADRRRAGVTGGDVHRLNRRIMRDGQGQGMLSSPRSHHQNGQRNTKLGCAHAATLVVRGGDQPRASVRNQARSALRTFCLSTRRALRTVCLGINTITDMLQSTADPRTEIA</sequence>